<evidence type="ECO:0000313" key="2">
    <source>
        <dbReference type="Proteomes" id="UP000811609"/>
    </source>
</evidence>
<accession>A0A8T1P355</accession>
<gene>
    <name evidence="1" type="ORF">CIPAW_11G129500</name>
</gene>
<reference evidence="1" key="1">
    <citation type="submission" date="2020-12" db="EMBL/GenBank/DDBJ databases">
        <title>WGS assembly of Carya illinoinensis cv. Pawnee.</title>
        <authorList>
            <person name="Platts A."/>
            <person name="Shu S."/>
            <person name="Wright S."/>
            <person name="Barry K."/>
            <person name="Edger P."/>
            <person name="Pires J.C."/>
            <person name="Schmutz J."/>
        </authorList>
    </citation>
    <scope>NUCLEOTIDE SEQUENCE</scope>
    <source>
        <tissue evidence="1">Leaf</tissue>
    </source>
</reference>
<keyword evidence="2" id="KW-1185">Reference proteome</keyword>
<sequence>MGLCSVTNWKIALVLNLEYEPGGRNTEDWSAMREDMLSWPCRCSQQTCLFSCPMNLTNVWNLLLAEGLKLWIFQIQLYKQSAMRQ</sequence>
<dbReference type="AlphaFoldDB" id="A0A8T1P355"/>
<protein>
    <submittedName>
        <fullName evidence="1">Uncharacterized protein</fullName>
    </submittedName>
</protein>
<organism evidence="1 2">
    <name type="scientific">Carya illinoinensis</name>
    <name type="common">Pecan</name>
    <dbReference type="NCBI Taxonomy" id="32201"/>
    <lineage>
        <taxon>Eukaryota</taxon>
        <taxon>Viridiplantae</taxon>
        <taxon>Streptophyta</taxon>
        <taxon>Embryophyta</taxon>
        <taxon>Tracheophyta</taxon>
        <taxon>Spermatophyta</taxon>
        <taxon>Magnoliopsida</taxon>
        <taxon>eudicotyledons</taxon>
        <taxon>Gunneridae</taxon>
        <taxon>Pentapetalae</taxon>
        <taxon>rosids</taxon>
        <taxon>fabids</taxon>
        <taxon>Fagales</taxon>
        <taxon>Juglandaceae</taxon>
        <taxon>Carya</taxon>
    </lineage>
</organism>
<dbReference type="Proteomes" id="UP000811609">
    <property type="component" value="Chromosome 11"/>
</dbReference>
<dbReference type="EMBL" id="CM031819">
    <property type="protein sequence ID" value="KAG6636708.1"/>
    <property type="molecule type" value="Genomic_DNA"/>
</dbReference>
<evidence type="ECO:0000313" key="1">
    <source>
        <dbReference type="EMBL" id="KAG6636708.1"/>
    </source>
</evidence>
<proteinExistence type="predicted"/>
<name>A0A8T1P355_CARIL</name>
<comment type="caution">
    <text evidence="1">The sequence shown here is derived from an EMBL/GenBank/DDBJ whole genome shotgun (WGS) entry which is preliminary data.</text>
</comment>